<dbReference type="Pfam" id="PF01067">
    <property type="entry name" value="Calpain_III"/>
    <property type="match status" value="1"/>
</dbReference>
<dbReference type="PANTHER" id="PTHR10183:SF302">
    <property type="entry name" value="CALPAIN-14"/>
    <property type="match status" value="1"/>
</dbReference>
<dbReference type="InterPro" id="IPR022683">
    <property type="entry name" value="Calpain_III"/>
</dbReference>
<keyword evidence="4" id="KW-0677">Repeat</keyword>
<dbReference type="Gene3D" id="1.10.238.10">
    <property type="entry name" value="EF-hand"/>
    <property type="match status" value="1"/>
</dbReference>
<dbReference type="InterPro" id="IPR018247">
    <property type="entry name" value="EF_Hand_1_Ca_BS"/>
</dbReference>
<keyword evidence="7" id="KW-0106">Calcium</keyword>
<evidence type="ECO:0000313" key="11">
    <source>
        <dbReference type="EMBL" id="CAG5869764.1"/>
    </source>
</evidence>
<accession>A0A8S4AM37</accession>
<feature type="region of interest" description="Disordered" evidence="8">
    <location>
        <begin position="176"/>
        <end position="200"/>
    </location>
</feature>
<evidence type="ECO:0000256" key="6">
    <source>
        <dbReference type="ARBA" id="ARBA00022807"/>
    </source>
</evidence>
<feature type="domain" description="Peptidase C2 calpain" evidence="9">
    <location>
        <begin position="30"/>
        <end position="175"/>
    </location>
</feature>
<evidence type="ECO:0000256" key="2">
    <source>
        <dbReference type="ARBA" id="ARBA00022670"/>
    </source>
</evidence>
<keyword evidence="3" id="KW-0479">Metal-binding</keyword>
<evidence type="ECO:0000256" key="3">
    <source>
        <dbReference type="ARBA" id="ARBA00022723"/>
    </source>
</evidence>
<dbReference type="InterPro" id="IPR011992">
    <property type="entry name" value="EF-hand-dom_pair"/>
</dbReference>
<protein>
    <submittedName>
        <fullName evidence="11">(Atlantic silverside) hypothetical protein</fullName>
    </submittedName>
</protein>
<dbReference type="GO" id="GO:0004198">
    <property type="term" value="F:calcium-dependent cysteine-type endopeptidase activity"/>
    <property type="evidence" value="ECO:0007669"/>
    <property type="project" value="InterPro"/>
</dbReference>
<dbReference type="FunFam" id="2.60.120.380:FF:000001">
    <property type="entry name" value="Calpain-1 catalytic subunit"/>
    <property type="match status" value="1"/>
</dbReference>
<evidence type="ECO:0000256" key="7">
    <source>
        <dbReference type="ARBA" id="ARBA00022837"/>
    </source>
</evidence>
<evidence type="ECO:0000313" key="10">
    <source>
        <dbReference type="EMBL" id="CAG5869727.1"/>
    </source>
</evidence>
<keyword evidence="12" id="KW-1185">Reference proteome</keyword>
<dbReference type="GO" id="GO:0046872">
    <property type="term" value="F:metal ion binding"/>
    <property type="evidence" value="ECO:0007669"/>
    <property type="project" value="UniProtKB-KW"/>
</dbReference>
<keyword evidence="2" id="KW-0645">Protease</keyword>
<comment type="similarity">
    <text evidence="1">Belongs to the peptidase C2 family.</text>
</comment>
<dbReference type="PRINTS" id="PR00704">
    <property type="entry name" value="CALPAIN"/>
</dbReference>
<proteinExistence type="inferred from homology"/>
<sequence>MAMEDLCRFFSDLDICGSSPDFLDENPGGVWRAAVHEGRWVGGTTAGGCLNNRDSFWTNPQFRVNVSGECLETNTLVSLMQKHDKRNRRLVQNLHIGFCVFQVDPFKAQTGKFPASFFNTRSPVAQTKTYMNAREVMELLSLKPGEYLIVPSTFKPNETASFILTIHSKTDTSCYENSADHKKDRVQKAKKRRNSQEEEKKRTLFRRYSDKFEEVDAERLQLILNEDVLKGDLKSGGFSIDACRSMVALMDTSITGRLNGEEFLRLWNKVVTYKDIFFRTDVSRTGTLSLSELRNAFLATGTSHLGGYTWAGSGFPLADFIWKSSSVLPAGFEIFQRLSDGKGMTLRESE</sequence>
<dbReference type="SMART" id="SM00720">
    <property type="entry name" value="calpain_III"/>
    <property type="match status" value="1"/>
</dbReference>
<dbReference type="PROSITE" id="PS00018">
    <property type="entry name" value="EF_HAND_1"/>
    <property type="match status" value="1"/>
</dbReference>
<feature type="non-terminal residue" evidence="11">
    <location>
        <position position="1"/>
    </location>
</feature>
<dbReference type="GO" id="GO:0006508">
    <property type="term" value="P:proteolysis"/>
    <property type="evidence" value="ECO:0007669"/>
    <property type="project" value="UniProtKB-KW"/>
</dbReference>
<dbReference type="PANTHER" id="PTHR10183">
    <property type="entry name" value="CALPAIN"/>
    <property type="match status" value="1"/>
</dbReference>
<evidence type="ECO:0000256" key="5">
    <source>
        <dbReference type="ARBA" id="ARBA00022801"/>
    </source>
</evidence>
<evidence type="ECO:0000256" key="4">
    <source>
        <dbReference type="ARBA" id="ARBA00022737"/>
    </source>
</evidence>
<dbReference type="OrthoDB" id="424753at2759"/>
<dbReference type="SUPFAM" id="SSF49758">
    <property type="entry name" value="Calpain large subunit, middle domain (domain III)"/>
    <property type="match status" value="1"/>
</dbReference>
<dbReference type="SUPFAM" id="SSF47473">
    <property type="entry name" value="EF-hand"/>
    <property type="match status" value="1"/>
</dbReference>
<dbReference type="InterPro" id="IPR022684">
    <property type="entry name" value="Calpain_cysteine_protease"/>
</dbReference>
<dbReference type="InterPro" id="IPR022682">
    <property type="entry name" value="Calpain_domain_III"/>
</dbReference>
<keyword evidence="6" id="KW-0788">Thiol protease</keyword>
<feature type="compositionally biased region" description="Basic and acidic residues" evidence="8">
    <location>
        <begin position="178"/>
        <end position="187"/>
    </location>
</feature>
<evidence type="ECO:0000256" key="1">
    <source>
        <dbReference type="ARBA" id="ARBA00007623"/>
    </source>
</evidence>
<comment type="caution">
    <text evidence="11">The sequence shown here is derived from an EMBL/GenBank/DDBJ whole genome shotgun (WGS) entry which is preliminary data.</text>
</comment>
<reference evidence="11" key="1">
    <citation type="submission" date="2021-05" db="EMBL/GenBank/DDBJ databases">
        <authorList>
            <person name="Tigano A."/>
        </authorList>
    </citation>
    <scope>NUCLEOTIDE SEQUENCE</scope>
</reference>
<dbReference type="InterPro" id="IPR033883">
    <property type="entry name" value="C2_III"/>
</dbReference>
<organism evidence="11 12">
    <name type="scientific">Menidia menidia</name>
    <name type="common">Atlantic silverside</name>
    <dbReference type="NCBI Taxonomy" id="238744"/>
    <lineage>
        <taxon>Eukaryota</taxon>
        <taxon>Metazoa</taxon>
        <taxon>Chordata</taxon>
        <taxon>Craniata</taxon>
        <taxon>Vertebrata</taxon>
        <taxon>Euteleostomi</taxon>
        <taxon>Actinopterygii</taxon>
        <taxon>Neopterygii</taxon>
        <taxon>Teleostei</taxon>
        <taxon>Neoteleostei</taxon>
        <taxon>Acanthomorphata</taxon>
        <taxon>Ovalentaria</taxon>
        <taxon>Atherinomorphae</taxon>
        <taxon>Atheriniformes</taxon>
        <taxon>Atherinopsidae</taxon>
        <taxon>Menidiinae</taxon>
        <taxon>Menidia</taxon>
    </lineage>
</organism>
<evidence type="ECO:0000259" key="9">
    <source>
        <dbReference type="SMART" id="SM00720"/>
    </source>
</evidence>
<dbReference type="Gene3D" id="2.60.120.380">
    <property type="match status" value="1"/>
</dbReference>
<dbReference type="GO" id="GO:0005737">
    <property type="term" value="C:cytoplasm"/>
    <property type="evidence" value="ECO:0007669"/>
    <property type="project" value="TreeGrafter"/>
</dbReference>
<gene>
    <name evidence="10" type="ORF">MMEN_LOCUS4741</name>
    <name evidence="11" type="ORF">MMEN_LOCUS4743</name>
</gene>
<evidence type="ECO:0000313" key="12">
    <source>
        <dbReference type="Proteomes" id="UP000677803"/>
    </source>
</evidence>
<dbReference type="CDD" id="cd00214">
    <property type="entry name" value="Calpain_III"/>
    <property type="match status" value="1"/>
</dbReference>
<dbReference type="EMBL" id="CAJRST010004347">
    <property type="protein sequence ID" value="CAG5869764.1"/>
    <property type="molecule type" value="Genomic_DNA"/>
</dbReference>
<dbReference type="EMBL" id="CAJRST010004336">
    <property type="protein sequence ID" value="CAG5869727.1"/>
    <property type="molecule type" value="Genomic_DNA"/>
</dbReference>
<name>A0A8S4AM37_9TELE</name>
<keyword evidence="5" id="KW-0378">Hydrolase</keyword>
<dbReference type="AlphaFoldDB" id="A0A8S4AM37"/>
<dbReference type="InterPro" id="IPR036213">
    <property type="entry name" value="Calpain_III_sf"/>
</dbReference>
<dbReference type="Proteomes" id="UP000677803">
    <property type="component" value="Unassembled WGS sequence"/>
</dbReference>
<evidence type="ECO:0000256" key="8">
    <source>
        <dbReference type="SAM" id="MobiDB-lite"/>
    </source>
</evidence>